<evidence type="ECO:0000256" key="1">
    <source>
        <dbReference type="SAM" id="MobiDB-lite"/>
    </source>
</evidence>
<dbReference type="InterPro" id="IPR048493">
    <property type="entry name" value="DUF1980_N"/>
</dbReference>
<name>A0ABN2MPX2_9MICO</name>
<feature type="region of interest" description="Disordered" evidence="1">
    <location>
        <begin position="66"/>
        <end position="93"/>
    </location>
</feature>
<evidence type="ECO:0000313" key="6">
    <source>
        <dbReference type="Proteomes" id="UP001501746"/>
    </source>
</evidence>
<evidence type="ECO:0008006" key="7">
    <source>
        <dbReference type="Google" id="ProtNLM"/>
    </source>
</evidence>
<keyword evidence="2" id="KW-0812">Transmembrane</keyword>
<evidence type="ECO:0000313" key="5">
    <source>
        <dbReference type="EMBL" id="GAA1833749.1"/>
    </source>
</evidence>
<dbReference type="EMBL" id="BAAANK010000004">
    <property type="protein sequence ID" value="GAA1833749.1"/>
    <property type="molecule type" value="Genomic_DNA"/>
</dbReference>
<feature type="transmembrane region" description="Helical" evidence="2">
    <location>
        <begin position="12"/>
        <end position="33"/>
    </location>
</feature>
<sequence>MWPRLIQRWKGIALTLVGVVATLWLTLTGQLALYIHPRYFVFTAIMSVIGGLLALVALALAPDRDAEDHEHGSGHDEHANHDPSADAAAHPHRTRLTARRRRLGATGAVVSGTIVVGAVLALLVLPPAALTAQTAVDRDIDRTTADLAGDAPSLAGADLGSFTIKDWALLLRQSESPSAFSGQEVELTGFIAPAPGDPDDAFTIARFTVTCCAVDAQPIGITVHLPGWRERFAVDDWVIATGAFGGDPAGGEGAVLVPQSVEPTSQPEQPYVF</sequence>
<dbReference type="Pfam" id="PF09323">
    <property type="entry name" value="DUF1980"/>
    <property type="match status" value="1"/>
</dbReference>
<keyword evidence="2" id="KW-0472">Membrane</keyword>
<feature type="domain" description="DUF1980" evidence="3">
    <location>
        <begin position="21"/>
        <end position="81"/>
    </location>
</feature>
<gene>
    <name evidence="5" type="ORF">GCM10009750_17550</name>
</gene>
<organism evidence="5 6">
    <name type="scientific">Agromyces salentinus</name>
    <dbReference type="NCBI Taxonomy" id="269421"/>
    <lineage>
        <taxon>Bacteria</taxon>
        <taxon>Bacillati</taxon>
        <taxon>Actinomycetota</taxon>
        <taxon>Actinomycetes</taxon>
        <taxon>Micrococcales</taxon>
        <taxon>Microbacteriaceae</taxon>
        <taxon>Agromyces</taxon>
    </lineage>
</organism>
<evidence type="ECO:0000256" key="2">
    <source>
        <dbReference type="SAM" id="Phobius"/>
    </source>
</evidence>
<dbReference type="NCBIfam" id="TIGR03943">
    <property type="entry name" value="TIGR03943 family putative permease subunit"/>
    <property type="match status" value="1"/>
</dbReference>
<dbReference type="RefSeq" id="WP_157427971.1">
    <property type="nucleotide sequence ID" value="NZ_BAAANK010000004.1"/>
</dbReference>
<evidence type="ECO:0000259" key="3">
    <source>
        <dbReference type="Pfam" id="PF09323"/>
    </source>
</evidence>
<reference evidence="5 6" key="1">
    <citation type="journal article" date="2019" name="Int. J. Syst. Evol. Microbiol.">
        <title>The Global Catalogue of Microorganisms (GCM) 10K type strain sequencing project: providing services to taxonomists for standard genome sequencing and annotation.</title>
        <authorList>
            <consortium name="The Broad Institute Genomics Platform"/>
            <consortium name="The Broad Institute Genome Sequencing Center for Infectious Disease"/>
            <person name="Wu L."/>
            <person name="Ma J."/>
        </authorList>
    </citation>
    <scope>NUCLEOTIDE SEQUENCE [LARGE SCALE GENOMIC DNA]</scope>
    <source>
        <strain evidence="5 6">JCM 14323</strain>
    </source>
</reference>
<feature type="domain" description="DUF1980" evidence="4">
    <location>
        <begin position="175"/>
        <end position="273"/>
    </location>
</feature>
<dbReference type="Proteomes" id="UP001501746">
    <property type="component" value="Unassembled WGS sequence"/>
</dbReference>
<feature type="transmembrane region" description="Helical" evidence="2">
    <location>
        <begin position="39"/>
        <end position="61"/>
    </location>
</feature>
<dbReference type="InterPro" id="IPR015402">
    <property type="entry name" value="DUF1980"/>
</dbReference>
<dbReference type="PANTHER" id="PTHR40047:SF1">
    <property type="entry name" value="UPF0703 PROTEIN YCGQ"/>
    <property type="match status" value="1"/>
</dbReference>
<evidence type="ECO:0000259" key="4">
    <source>
        <dbReference type="Pfam" id="PF21537"/>
    </source>
</evidence>
<dbReference type="Pfam" id="PF21537">
    <property type="entry name" value="DUF1980_C"/>
    <property type="match status" value="1"/>
</dbReference>
<keyword evidence="2" id="KW-1133">Transmembrane helix</keyword>
<comment type="caution">
    <text evidence="5">The sequence shown here is derived from an EMBL/GenBank/DDBJ whole genome shotgun (WGS) entry which is preliminary data.</text>
</comment>
<proteinExistence type="predicted"/>
<keyword evidence="6" id="KW-1185">Reference proteome</keyword>
<dbReference type="PANTHER" id="PTHR40047">
    <property type="entry name" value="UPF0703 PROTEIN YCGQ"/>
    <property type="match status" value="1"/>
</dbReference>
<feature type="transmembrane region" description="Helical" evidence="2">
    <location>
        <begin position="103"/>
        <end position="125"/>
    </location>
</feature>
<accession>A0ABN2MPX2</accession>
<feature type="compositionally biased region" description="Basic and acidic residues" evidence="1">
    <location>
        <begin position="66"/>
        <end position="84"/>
    </location>
</feature>
<dbReference type="InterPro" id="IPR048447">
    <property type="entry name" value="DUF1980_C"/>
</dbReference>
<dbReference type="InterPro" id="IPR052955">
    <property type="entry name" value="UPF0703_membrane_permease"/>
</dbReference>
<protein>
    <recommendedName>
        <fullName evidence="7">TIGR03943 family protein</fullName>
    </recommendedName>
</protein>